<sequence>MQFRNFLRPPSEAERFGAGIKGGNDRMRQLMSGVAKQLSMPYPWKGAGTSGRKSWENPRIPSGYTYLAQLVAHDCVFTSVPTGALCPFAGHTSRRSSLLRLETIYGLGPDSEPDAYLAHGANYGARSRLAIGGPYARHSEKGLYLFRDVGRATVAPDESAAQLADARNDIHAALAQLTTLFILLHNRIAADVEAVLAGESLPNVVIRGYRIYFISRMLCEHIYRDVIRHDLLPRILHPAVVTVYEQPSFELVDQPGGEALPIEFVSVLRFGHAMVRHSYVFNDLNSYGEDLIDMMLSTSAARPWRMPLDETWMAQWSYFFDMGGEHGPNLSRRIGPEFSGGLFSGEIFGPIDQTGSVGLGYRDLLSGAFVGLWSVSALADEIRVRKPELAGLSPLLRDDELRIRRLREWLASYAMSNGLSGSDIDDLARDPPLFLYVLFEAAYEMEGERLGVLASLVLAETLYGALRGMCSDRHAAIDAACMIALGHAHGAARFERCMPNICTMADLIHFVGQGMDQEKVAIPFV</sequence>
<dbReference type="InterPro" id="IPR037120">
    <property type="entry name" value="Haem_peroxidase_sf_animal"/>
</dbReference>
<dbReference type="GO" id="GO:0006979">
    <property type="term" value="P:response to oxidative stress"/>
    <property type="evidence" value="ECO:0007669"/>
    <property type="project" value="InterPro"/>
</dbReference>
<reference evidence="1 2" key="1">
    <citation type="submission" date="2017-03" db="EMBL/GenBank/DDBJ databases">
        <authorList>
            <person name="Safronova V.I."/>
            <person name="Sazanova A.L."/>
            <person name="Chirak E.R."/>
        </authorList>
    </citation>
    <scope>NUCLEOTIDE SEQUENCE [LARGE SCALE GENOMIC DNA]</scope>
    <source>
        <strain evidence="1 2">Opo-243</strain>
    </source>
</reference>
<organism evidence="1 2">
    <name type="scientific">Bradyrhizobium betae</name>
    <dbReference type="NCBI Taxonomy" id="244734"/>
    <lineage>
        <taxon>Bacteria</taxon>
        <taxon>Pseudomonadati</taxon>
        <taxon>Pseudomonadota</taxon>
        <taxon>Alphaproteobacteria</taxon>
        <taxon>Hyphomicrobiales</taxon>
        <taxon>Nitrobacteraceae</taxon>
        <taxon>Bradyrhizobium</taxon>
    </lineage>
</organism>
<dbReference type="RefSeq" id="WP_129271591.1">
    <property type="nucleotide sequence ID" value="NZ_MZXW01000019.1"/>
</dbReference>
<dbReference type="InterPro" id="IPR019791">
    <property type="entry name" value="Haem_peroxidase_animal"/>
</dbReference>
<accession>A0A4V1P676</accession>
<keyword evidence="2" id="KW-1185">Reference proteome</keyword>
<dbReference type="EMBL" id="MZXW01000019">
    <property type="protein sequence ID" value="RXT46639.1"/>
    <property type="molecule type" value="Genomic_DNA"/>
</dbReference>
<dbReference type="GO" id="GO:0020037">
    <property type="term" value="F:heme binding"/>
    <property type="evidence" value="ECO:0007669"/>
    <property type="project" value="InterPro"/>
</dbReference>
<evidence type="ECO:0000313" key="1">
    <source>
        <dbReference type="EMBL" id="RXT46639.1"/>
    </source>
</evidence>
<dbReference type="OrthoDB" id="105077at2"/>
<gene>
    <name evidence="1" type="ORF">B5V03_17080</name>
</gene>
<dbReference type="GO" id="GO:0004601">
    <property type="term" value="F:peroxidase activity"/>
    <property type="evidence" value="ECO:0007669"/>
    <property type="project" value="InterPro"/>
</dbReference>
<evidence type="ECO:0008006" key="3">
    <source>
        <dbReference type="Google" id="ProtNLM"/>
    </source>
</evidence>
<proteinExistence type="predicted"/>
<dbReference type="InterPro" id="IPR010255">
    <property type="entry name" value="Haem_peroxidase_sf"/>
</dbReference>
<dbReference type="Pfam" id="PF03098">
    <property type="entry name" value="An_peroxidase"/>
    <property type="match status" value="1"/>
</dbReference>
<dbReference type="SUPFAM" id="SSF48113">
    <property type="entry name" value="Heme-dependent peroxidases"/>
    <property type="match status" value="1"/>
</dbReference>
<dbReference type="Proteomes" id="UP000290819">
    <property type="component" value="Unassembled WGS sequence"/>
</dbReference>
<dbReference type="AlphaFoldDB" id="A0A4V1P676"/>
<name>A0A4V1P676_9BRAD</name>
<protein>
    <recommendedName>
        <fullName evidence="3">Animal haem peroxidase</fullName>
    </recommendedName>
</protein>
<comment type="caution">
    <text evidence="1">The sequence shown here is derived from an EMBL/GenBank/DDBJ whole genome shotgun (WGS) entry which is preliminary data.</text>
</comment>
<dbReference type="Gene3D" id="1.10.640.10">
    <property type="entry name" value="Haem peroxidase domain superfamily, animal type"/>
    <property type="match status" value="1"/>
</dbReference>
<evidence type="ECO:0000313" key="2">
    <source>
        <dbReference type="Proteomes" id="UP000290819"/>
    </source>
</evidence>